<dbReference type="AlphaFoldDB" id="A0A7W7QFD1"/>
<reference evidence="1 2" key="1">
    <citation type="submission" date="2020-08" db="EMBL/GenBank/DDBJ databases">
        <title>Genomic Encyclopedia of Type Strains, Phase III (KMG-III): the genomes of soil and plant-associated and newly described type strains.</title>
        <authorList>
            <person name="Whitman W."/>
        </authorList>
    </citation>
    <scope>NUCLEOTIDE SEQUENCE [LARGE SCALE GENOMIC DNA]</scope>
    <source>
        <strain evidence="1 2">CECT 8960</strain>
    </source>
</reference>
<name>A0A7W7QFD1_9PSEU</name>
<organism evidence="1 2">
    <name type="scientific">Actinophytocola algeriensis</name>
    <dbReference type="NCBI Taxonomy" id="1768010"/>
    <lineage>
        <taxon>Bacteria</taxon>
        <taxon>Bacillati</taxon>
        <taxon>Actinomycetota</taxon>
        <taxon>Actinomycetes</taxon>
        <taxon>Pseudonocardiales</taxon>
        <taxon>Pseudonocardiaceae</taxon>
    </lineage>
</organism>
<proteinExistence type="predicted"/>
<evidence type="ECO:0000313" key="2">
    <source>
        <dbReference type="Proteomes" id="UP000520767"/>
    </source>
</evidence>
<keyword evidence="2" id="KW-1185">Reference proteome</keyword>
<sequence length="84" mass="8720">MARKLRTAVAAALLLPLVIGMALLTAARTPWRPGPRCSCSSTTAVARQARSSTATGGTSWRRRTGAGTPVIIWTCHGGDTRSGA</sequence>
<dbReference type="Proteomes" id="UP000520767">
    <property type="component" value="Unassembled WGS sequence"/>
</dbReference>
<evidence type="ECO:0000313" key="1">
    <source>
        <dbReference type="EMBL" id="MBB4912319.1"/>
    </source>
</evidence>
<gene>
    <name evidence="1" type="ORF">FHR82_008590</name>
</gene>
<dbReference type="EMBL" id="JACHJQ010000012">
    <property type="protein sequence ID" value="MBB4912319.1"/>
    <property type="molecule type" value="Genomic_DNA"/>
</dbReference>
<comment type="caution">
    <text evidence="1">The sequence shown here is derived from an EMBL/GenBank/DDBJ whole genome shotgun (WGS) entry which is preliminary data.</text>
</comment>
<protein>
    <submittedName>
        <fullName evidence="1">Spy/CpxP family protein refolding chaperone</fullName>
    </submittedName>
</protein>
<accession>A0A7W7QFD1</accession>
<dbReference type="RefSeq" id="WP_225945320.1">
    <property type="nucleotide sequence ID" value="NZ_JACHJQ010000012.1"/>
</dbReference>